<proteinExistence type="predicted"/>
<dbReference type="AlphaFoldDB" id="A0A4Z0QBS5"/>
<protein>
    <submittedName>
        <fullName evidence="1">Uncharacterized protein</fullName>
    </submittedName>
</protein>
<gene>
    <name evidence="1" type="ORF">E5K02_10895</name>
</gene>
<accession>A0A4Z0QBS5</accession>
<dbReference type="OrthoDB" id="9873146at2"/>
<keyword evidence="2" id="KW-1185">Reference proteome</keyword>
<sequence length="90" mass="9976">MPTSAGQDPRRQLQPSTSGPLLLEHLSDEEGWAVLTEQGRQLNPFLRTAPALAYYLAREKLGAHVTNLEALGAEVLQRIARGEKRSAIWQ</sequence>
<evidence type="ECO:0000313" key="1">
    <source>
        <dbReference type="EMBL" id="TGE26906.1"/>
    </source>
</evidence>
<name>A0A4Z0QBS5_9BACT</name>
<evidence type="ECO:0000313" key="2">
    <source>
        <dbReference type="Proteomes" id="UP000298471"/>
    </source>
</evidence>
<dbReference type="RefSeq" id="WP_135394835.1">
    <property type="nucleotide sequence ID" value="NZ_SRMB01000002.1"/>
</dbReference>
<organism evidence="1 2">
    <name type="scientific">Hymenobacter metallicola</name>
    <dbReference type="NCBI Taxonomy" id="2563114"/>
    <lineage>
        <taxon>Bacteria</taxon>
        <taxon>Pseudomonadati</taxon>
        <taxon>Bacteroidota</taxon>
        <taxon>Cytophagia</taxon>
        <taxon>Cytophagales</taxon>
        <taxon>Hymenobacteraceae</taxon>
        <taxon>Hymenobacter</taxon>
    </lineage>
</organism>
<dbReference type="EMBL" id="SRMB01000002">
    <property type="protein sequence ID" value="TGE26906.1"/>
    <property type="molecule type" value="Genomic_DNA"/>
</dbReference>
<reference evidence="1 2" key="1">
    <citation type="submission" date="2019-04" db="EMBL/GenBank/DDBJ databases">
        <authorList>
            <person name="Feng G."/>
            <person name="Zhang J."/>
            <person name="Zhu H."/>
        </authorList>
    </citation>
    <scope>NUCLEOTIDE SEQUENCE [LARGE SCALE GENOMIC DNA]</scope>
    <source>
        <strain evidence="1 2">9PBR-1</strain>
    </source>
</reference>
<comment type="caution">
    <text evidence="1">The sequence shown here is derived from an EMBL/GenBank/DDBJ whole genome shotgun (WGS) entry which is preliminary data.</text>
</comment>
<dbReference type="Proteomes" id="UP000298471">
    <property type="component" value="Unassembled WGS sequence"/>
</dbReference>